<dbReference type="Proteomes" id="UP000248724">
    <property type="component" value="Unassembled WGS sequence"/>
</dbReference>
<accession>A0A2W5Z9T8</accession>
<dbReference type="AlphaFoldDB" id="A0A2W5Z9T8"/>
<proteinExistence type="predicted"/>
<reference evidence="1 2" key="1">
    <citation type="journal article" date="2017" name="Nature">
        <title>Atmospheric trace gases support primary production in Antarctic desert surface soil.</title>
        <authorList>
            <person name="Ji M."/>
            <person name="Greening C."/>
            <person name="Vanwonterghem I."/>
            <person name="Carere C.R."/>
            <person name="Bay S.K."/>
            <person name="Steen J.A."/>
            <person name="Montgomery K."/>
            <person name="Lines T."/>
            <person name="Beardall J."/>
            <person name="van Dorst J."/>
            <person name="Snape I."/>
            <person name="Stott M.B."/>
            <person name="Hugenholtz P."/>
            <person name="Ferrari B.C."/>
        </authorList>
    </citation>
    <scope>NUCLEOTIDE SEQUENCE [LARGE SCALE GENOMIC DNA]</scope>
    <source>
        <strain evidence="1">RRmetagenome_bin12</strain>
    </source>
</reference>
<dbReference type="InterPro" id="IPR000653">
    <property type="entry name" value="DegT/StrS_aminotransferase"/>
</dbReference>
<dbReference type="Gene3D" id="3.90.1150.10">
    <property type="entry name" value="Aspartate Aminotransferase, domain 1"/>
    <property type="match status" value="1"/>
</dbReference>
<protein>
    <recommendedName>
        <fullName evidence="3">Aminotransferase DegT</fullName>
    </recommendedName>
</protein>
<gene>
    <name evidence="1" type="ORF">DLM65_04480</name>
</gene>
<organism evidence="1 2">
    <name type="scientific">Candidatus Aeolococcus gillhamiae</name>
    <dbReference type="NCBI Taxonomy" id="3127015"/>
    <lineage>
        <taxon>Bacteria</taxon>
        <taxon>Bacillati</taxon>
        <taxon>Candidatus Dormiibacterota</taxon>
        <taxon>Candidatus Dormibacteria</taxon>
        <taxon>Candidatus Aeolococcales</taxon>
        <taxon>Candidatus Aeolococcaceae</taxon>
        <taxon>Candidatus Aeolococcus</taxon>
    </lineage>
</organism>
<dbReference type="InterPro" id="IPR015422">
    <property type="entry name" value="PyrdxlP-dep_Trfase_small"/>
</dbReference>
<feature type="non-terminal residue" evidence="1">
    <location>
        <position position="1"/>
    </location>
</feature>
<dbReference type="EMBL" id="QHBU01000080">
    <property type="protein sequence ID" value="PZR82149.1"/>
    <property type="molecule type" value="Genomic_DNA"/>
</dbReference>
<evidence type="ECO:0008006" key="3">
    <source>
        <dbReference type="Google" id="ProtNLM"/>
    </source>
</evidence>
<evidence type="ECO:0000313" key="1">
    <source>
        <dbReference type="EMBL" id="PZR82149.1"/>
    </source>
</evidence>
<dbReference type="InterPro" id="IPR015424">
    <property type="entry name" value="PyrdxlP-dep_Trfase"/>
</dbReference>
<comment type="caution">
    <text evidence="1">The sequence shown here is derived from an EMBL/GenBank/DDBJ whole genome shotgun (WGS) entry which is preliminary data.</text>
</comment>
<evidence type="ECO:0000313" key="2">
    <source>
        <dbReference type="Proteomes" id="UP000248724"/>
    </source>
</evidence>
<dbReference type="Pfam" id="PF01041">
    <property type="entry name" value="DegT_DnrJ_EryC1"/>
    <property type="match status" value="1"/>
</dbReference>
<dbReference type="SUPFAM" id="SSF53383">
    <property type="entry name" value="PLP-dependent transferases"/>
    <property type="match status" value="1"/>
</dbReference>
<sequence length="54" mass="5756">PDVRAAPLPVAEEVCARHVCLPVHSDMTAEEADYVVESFCRVVAAESGRDSLAS</sequence>
<name>A0A2W5Z9T8_9BACT</name>